<keyword evidence="2" id="KW-0808">Transferase</keyword>
<comment type="caution">
    <text evidence="5">The sequence shown here is derived from an EMBL/GenBank/DDBJ whole genome shotgun (WGS) entry which is preliminary data.</text>
</comment>
<dbReference type="AlphaFoldDB" id="A0AAE0FNZ1"/>
<dbReference type="GO" id="GO:0008757">
    <property type="term" value="F:S-adenosylmethionine-dependent methyltransferase activity"/>
    <property type="evidence" value="ECO:0007669"/>
    <property type="project" value="InterPro"/>
</dbReference>
<dbReference type="InterPro" id="IPR012901">
    <property type="entry name" value="CARME"/>
</dbReference>
<keyword evidence="1" id="KW-0489">Methyltransferase</keyword>
<proteinExistence type="predicted"/>
<protein>
    <recommendedName>
        <fullName evidence="7">Carnosine N-methyltransferase</fullName>
    </recommendedName>
</protein>
<feature type="compositionally biased region" description="Basic and acidic residues" evidence="4">
    <location>
        <begin position="8"/>
        <end position="44"/>
    </location>
</feature>
<dbReference type="GO" id="GO:0032259">
    <property type="term" value="P:methylation"/>
    <property type="evidence" value="ECO:0007669"/>
    <property type="project" value="UniProtKB-KW"/>
</dbReference>
<evidence type="ECO:0008006" key="7">
    <source>
        <dbReference type="Google" id="ProtNLM"/>
    </source>
</evidence>
<dbReference type="PANTHER" id="PTHR12303:SF6">
    <property type="entry name" value="CARNOSINE N-METHYLTRANSFERASE"/>
    <property type="match status" value="1"/>
</dbReference>
<evidence type="ECO:0000313" key="6">
    <source>
        <dbReference type="Proteomes" id="UP001190700"/>
    </source>
</evidence>
<evidence type="ECO:0000256" key="1">
    <source>
        <dbReference type="ARBA" id="ARBA00022603"/>
    </source>
</evidence>
<evidence type="ECO:0000256" key="2">
    <source>
        <dbReference type="ARBA" id="ARBA00022679"/>
    </source>
</evidence>
<sequence>MKSAPQTHGDEHYYDADDPAYQDHGHMCHTSQEEHGHTCHISREEQEEEERLLREEQEALQRIVTAYRNYETDALEEVFRWEKNFSRLPPKYRKLVPEQPSKFAAVKVCMRANANFISGMLSNFENSRAPSHLKVVPAGGEGPGDQNVTRPGDVEKVRYVLKNILRDWSEEGAFEREQCYNPLIEELERLLPVDVTSPSTCSPTVMVPGAGLGRLCVEIASRGYSAQRCAEFSAIELFSDHKHKQYSIQLHYANFVSGDT</sequence>
<keyword evidence="3" id="KW-0949">S-adenosyl-L-methionine</keyword>
<feature type="region of interest" description="Disordered" evidence="4">
    <location>
        <begin position="1"/>
        <end position="50"/>
    </location>
</feature>
<accession>A0AAE0FNZ1</accession>
<gene>
    <name evidence="5" type="ORF">CYMTET_27814</name>
</gene>
<dbReference type="SMART" id="SM01296">
    <property type="entry name" value="N2227"/>
    <property type="match status" value="1"/>
</dbReference>
<keyword evidence="6" id="KW-1185">Reference proteome</keyword>
<evidence type="ECO:0000313" key="5">
    <source>
        <dbReference type="EMBL" id="KAK3263377.1"/>
    </source>
</evidence>
<evidence type="ECO:0000256" key="3">
    <source>
        <dbReference type="ARBA" id="ARBA00022691"/>
    </source>
</evidence>
<dbReference type="Proteomes" id="UP001190700">
    <property type="component" value="Unassembled WGS sequence"/>
</dbReference>
<reference evidence="5 6" key="1">
    <citation type="journal article" date="2015" name="Genome Biol. Evol.">
        <title>Comparative Genomics of a Bacterivorous Green Alga Reveals Evolutionary Causalities and Consequences of Phago-Mixotrophic Mode of Nutrition.</title>
        <authorList>
            <person name="Burns J.A."/>
            <person name="Paasch A."/>
            <person name="Narechania A."/>
            <person name="Kim E."/>
        </authorList>
    </citation>
    <scope>NUCLEOTIDE SEQUENCE [LARGE SCALE GENOMIC DNA]</scope>
    <source>
        <strain evidence="5 6">PLY_AMNH</strain>
    </source>
</reference>
<dbReference type="PANTHER" id="PTHR12303">
    <property type="entry name" value="CARNOSINE N-METHYLTRANSFERASE"/>
    <property type="match status" value="1"/>
</dbReference>
<dbReference type="EMBL" id="LGRX02015497">
    <property type="protein sequence ID" value="KAK3263377.1"/>
    <property type="molecule type" value="Genomic_DNA"/>
</dbReference>
<name>A0AAE0FNZ1_9CHLO</name>
<evidence type="ECO:0000256" key="4">
    <source>
        <dbReference type="SAM" id="MobiDB-lite"/>
    </source>
</evidence>
<organism evidence="5 6">
    <name type="scientific">Cymbomonas tetramitiformis</name>
    <dbReference type="NCBI Taxonomy" id="36881"/>
    <lineage>
        <taxon>Eukaryota</taxon>
        <taxon>Viridiplantae</taxon>
        <taxon>Chlorophyta</taxon>
        <taxon>Pyramimonadophyceae</taxon>
        <taxon>Pyramimonadales</taxon>
        <taxon>Pyramimonadaceae</taxon>
        <taxon>Cymbomonas</taxon>
    </lineage>
</organism>
<dbReference type="Pfam" id="PF07942">
    <property type="entry name" value="CARME"/>
    <property type="match status" value="1"/>
</dbReference>